<dbReference type="PANTHER" id="PTHR30055">
    <property type="entry name" value="HTH-TYPE TRANSCRIPTIONAL REGULATOR RUTR"/>
    <property type="match status" value="1"/>
</dbReference>
<protein>
    <submittedName>
        <fullName evidence="6">Transcriptional regulator, TetR family</fullName>
    </submittedName>
</protein>
<gene>
    <name evidence="6" type="ordered locus">Spirs_3962</name>
</gene>
<keyword evidence="7" id="KW-1185">Reference proteome</keyword>
<keyword evidence="3" id="KW-0804">Transcription</keyword>
<dbReference type="HOGENOM" id="CLU_069356_12_2_12"/>
<dbReference type="Pfam" id="PF00440">
    <property type="entry name" value="TetR_N"/>
    <property type="match status" value="1"/>
</dbReference>
<dbReference type="eggNOG" id="COG1309">
    <property type="taxonomic scope" value="Bacteria"/>
</dbReference>
<evidence type="ECO:0000256" key="2">
    <source>
        <dbReference type="ARBA" id="ARBA00023125"/>
    </source>
</evidence>
<evidence type="ECO:0000256" key="1">
    <source>
        <dbReference type="ARBA" id="ARBA00023015"/>
    </source>
</evidence>
<dbReference type="PROSITE" id="PS50977">
    <property type="entry name" value="HTH_TETR_2"/>
    <property type="match status" value="1"/>
</dbReference>
<dbReference type="PROSITE" id="PS01081">
    <property type="entry name" value="HTH_TETR_1"/>
    <property type="match status" value="1"/>
</dbReference>
<organism evidence="6 7">
    <name type="scientific">Sediminispirochaeta smaragdinae (strain DSM 11293 / JCM 15392 / SEBR 4228)</name>
    <name type="common">Spirochaeta smaragdinae</name>
    <dbReference type="NCBI Taxonomy" id="573413"/>
    <lineage>
        <taxon>Bacteria</taxon>
        <taxon>Pseudomonadati</taxon>
        <taxon>Spirochaetota</taxon>
        <taxon>Spirochaetia</taxon>
        <taxon>Spirochaetales</taxon>
        <taxon>Spirochaetaceae</taxon>
        <taxon>Sediminispirochaeta</taxon>
    </lineage>
</organism>
<dbReference type="InterPro" id="IPR009057">
    <property type="entry name" value="Homeodomain-like_sf"/>
</dbReference>
<keyword evidence="1" id="KW-0805">Transcription regulation</keyword>
<dbReference type="InterPro" id="IPR050109">
    <property type="entry name" value="HTH-type_TetR-like_transc_reg"/>
</dbReference>
<dbReference type="Proteomes" id="UP000002318">
    <property type="component" value="Chromosome"/>
</dbReference>
<dbReference type="STRING" id="573413.Spirs_3962"/>
<dbReference type="KEGG" id="ssm:Spirs_3962"/>
<feature type="domain" description="HTH tetR-type" evidence="5">
    <location>
        <begin position="6"/>
        <end position="65"/>
    </location>
</feature>
<evidence type="ECO:0000259" key="5">
    <source>
        <dbReference type="PROSITE" id="PS50977"/>
    </source>
</evidence>
<name>E1R978_SEDSS</name>
<accession>E1R978</accession>
<evidence type="ECO:0000256" key="4">
    <source>
        <dbReference type="PROSITE-ProRule" id="PRU00335"/>
    </source>
</evidence>
<evidence type="ECO:0000313" key="6">
    <source>
        <dbReference type="EMBL" id="ADK83047.1"/>
    </source>
</evidence>
<sequence length="198" mass="22885">MPKLIKNIETRLIDELENMIFTGGSELTLRALAERAGIAVGTIYNYFPDKDDLLKALFQREWSNLITEIVKELDSAEVSRNDQIRKIVGMIYELSEQVGRTLPQRKTLLGGCKEKGAFRLPSYPHRPEGWLWLREAFRPIWNRVFPDSNIDVDRLTIMVVSIVPRLIFLFPEQGEENMQFITQLIQRGTKEYGATDGR</sequence>
<evidence type="ECO:0000313" key="7">
    <source>
        <dbReference type="Proteomes" id="UP000002318"/>
    </source>
</evidence>
<dbReference type="GO" id="GO:0000976">
    <property type="term" value="F:transcription cis-regulatory region binding"/>
    <property type="evidence" value="ECO:0007669"/>
    <property type="project" value="TreeGrafter"/>
</dbReference>
<proteinExistence type="predicted"/>
<dbReference type="PANTHER" id="PTHR30055:SF234">
    <property type="entry name" value="HTH-TYPE TRANSCRIPTIONAL REGULATOR BETI"/>
    <property type="match status" value="1"/>
</dbReference>
<reference evidence="6 7" key="1">
    <citation type="journal article" date="2010" name="Stand. Genomic Sci.">
        <title>Complete genome sequence of Spirochaeta smaragdinae type strain (SEBR 4228).</title>
        <authorList>
            <person name="Mavromatis K."/>
            <person name="Yasawong M."/>
            <person name="Chertkov O."/>
            <person name="Lapidus A."/>
            <person name="Lucas S."/>
            <person name="Nolan M."/>
            <person name="Del Rio T.G."/>
            <person name="Tice H."/>
            <person name="Cheng J.F."/>
            <person name="Pitluck S."/>
            <person name="Liolios K."/>
            <person name="Ivanova N."/>
            <person name="Tapia R."/>
            <person name="Han C."/>
            <person name="Bruce D."/>
            <person name="Goodwin L."/>
            <person name="Pati A."/>
            <person name="Chen A."/>
            <person name="Palaniappan K."/>
            <person name="Land M."/>
            <person name="Hauser L."/>
            <person name="Chang Y.J."/>
            <person name="Jeffries C.D."/>
            <person name="Detter J.C."/>
            <person name="Rohde M."/>
            <person name="Brambilla E."/>
            <person name="Spring S."/>
            <person name="Goker M."/>
            <person name="Sikorski J."/>
            <person name="Woyke T."/>
            <person name="Bristow J."/>
            <person name="Eisen J.A."/>
            <person name="Markowitz V."/>
            <person name="Hugenholtz P."/>
            <person name="Klenk H.P."/>
            <person name="Kyrpides N.C."/>
        </authorList>
    </citation>
    <scope>NUCLEOTIDE SEQUENCE [LARGE SCALE GENOMIC DNA]</scope>
    <source>
        <strain evidence="7">DSM 11293 / JCM 15392 / SEBR 4228</strain>
    </source>
</reference>
<dbReference type="RefSeq" id="WP_013256504.1">
    <property type="nucleotide sequence ID" value="NC_014364.1"/>
</dbReference>
<dbReference type="Gene3D" id="1.10.357.10">
    <property type="entry name" value="Tetracycline Repressor, domain 2"/>
    <property type="match status" value="1"/>
</dbReference>
<feature type="DNA-binding region" description="H-T-H motif" evidence="4">
    <location>
        <begin position="28"/>
        <end position="47"/>
    </location>
</feature>
<dbReference type="AlphaFoldDB" id="E1R978"/>
<evidence type="ECO:0000256" key="3">
    <source>
        <dbReference type="ARBA" id="ARBA00023163"/>
    </source>
</evidence>
<dbReference type="OrthoDB" id="9812484at2"/>
<dbReference type="InterPro" id="IPR001647">
    <property type="entry name" value="HTH_TetR"/>
</dbReference>
<dbReference type="InterPro" id="IPR023772">
    <property type="entry name" value="DNA-bd_HTH_TetR-type_CS"/>
</dbReference>
<dbReference type="GO" id="GO:0003700">
    <property type="term" value="F:DNA-binding transcription factor activity"/>
    <property type="evidence" value="ECO:0007669"/>
    <property type="project" value="TreeGrafter"/>
</dbReference>
<dbReference type="SUPFAM" id="SSF46689">
    <property type="entry name" value="Homeodomain-like"/>
    <property type="match status" value="1"/>
</dbReference>
<dbReference type="EMBL" id="CP002116">
    <property type="protein sequence ID" value="ADK83047.1"/>
    <property type="molecule type" value="Genomic_DNA"/>
</dbReference>
<keyword evidence="2 4" id="KW-0238">DNA-binding</keyword>